<gene>
    <name evidence="3" type="ORF">FOE74_04305</name>
</gene>
<dbReference type="InterPro" id="IPR002656">
    <property type="entry name" value="Acyl_transf_3_dom"/>
</dbReference>
<evidence type="ECO:0000313" key="4">
    <source>
        <dbReference type="Proteomes" id="UP000323866"/>
    </source>
</evidence>
<evidence type="ECO:0000259" key="2">
    <source>
        <dbReference type="Pfam" id="PF01757"/>
    </source>
</evidence>
<dbReference type="OrthoDB" id="9796461at2"/>
<feature type="transmembrane region" description="Helical" evidence="1">
    <location>
        <begin position="70"/>
        <end position="87"/>
    </location>
</feature>
<keyword evidence="1" id="KW-0812">Transmembrane</keyword>
<sequence length="297" mass="34086">MENSKPVVSNAVLVQEKVIEAPIGKPKRKIQYKLQALRGIASLAVIWHHIGSEGYLDKVYKLDLGFVPYGNIRPLLFFMLSGYMVSLTNKSNLSSWEEIRYFGQKRLYRLYPIYFIVVLCTFLLNYDKISINQILSNLLFLQSFTNDVVFENRALWTMSFEVMFYFVFVLISFFNIKKFYVPLGALIIGIGLLLTNSNFPMLISVCFGLVYWGCGLLCGGIKWKSVNHAISNLIALALLIFCYQQLEVSAFVLKKLPHSMLPMASDFIHHPIKFIHLAFIPVCYLVIQSFNSKEVPF</sequence>
<name>A0A5M8QR81_9BACT</name>
<feature type="domain" description="Acyltransferase 3" evidence="2">
    <location>
        <begin position="33"/>
        <end position="261"/>
    </location>
</feature>
<reference evidence="3 4" key="2">
    <citation type="submission" date="2019-09" db="EMBL/GenBank/DDBJ databases">
        <title>A bacterium isolated from glacier soil.</title>
        <authorList>
            <person name="Liu Q."/>
        </authorList>
    </citation>
    <scope>NUCLEOTIDE SEQUENCE [LARGE SCALE GENOMIC DNA]</scope>
    <source>
        <strain evidence="3 4">MDT1-10-3</strain>
    </source>
</reference>
<feature type="transmembrane region" description="Helical" evidence="1">
    <location>
        <begin position="179"/>
        <end position="195"/>
    </location>
</feature>
<proteinExistence type="predicted"/>
<feature type="transmembrane region" description="Helical" evidence="1">
    <location>
        <begin position="108"/>
        <end position="126"/>
    </location>
</feature>
<dbReference type="Pfam" id="PF01757">
    <property type="entry name" value="Acyl_transf_3"/>
    <property type="match status" value="1"/>
</dbReference>
<feature type="transmembrane region" description="Helical" evidence="1">
    <location>
        <begin position="154"/>
        <end position="174"/>
    </location>
</feature>
<dbReference type="GO" id="GO:0016020">
    <property type="term" value="C:membrane"/>
    <property type="evidence" value="ECO:0007669"/>
    <property type="project" value="TreeGrafter"/>
</dbReference>
<dbReference type="PANTHER" id="PTHR23028">
    <property type="entry name" value="ACETYLTRANSFERASE"/>
    <property type="match status" value="1"/>
</dbReference>
<dbReference type="InterPro" id="IPR050879">
    <property type="entry name" value="Acyltransferase_3"/>
</dbReference>
<dbReference type="GO" id="GO:0016747">
    <property type="term" value="F:acyltransferase activity, transferring groups other than amino-acyl groups"/>
    <property type="evidence" value="ECO:0007669"/>
    <property type="project" value="InterPro"/>
</dbReference>
<evidence type="ECO:0000256" key="1">
    <source>
        <dbReference type="SAM" id="Phobius"/>
    </source>
</evidence>
<dbReference type="AlphaFoldDB" id="A0A5M8QR81"/>
<accession>A0A5M8QR81</accession>
<keyword evidence="1" id="KW-1133">Transmembrane helix</keyword>
<organism evidence="3 4">
    <name type="scientific">Rufibacter glacialis</name>
    <dbReference type="NCBI Taxonomy" id="1259555"/>
    <lineage>
        <taxon>Bacteria</taxon>
        <taxon>Pseudomonadati</taxon>
        <taxon>Bacteroidota</taxon>
        <taxon>Cytophagia</taxon>
        <taxon>Cytophagales</taxon>
        <taxon>Hymenobacteraceae</taxon>
        <taxon>Rufibacter</taxon>
    </lineage>
</organism>
<dbReference type="Proteomes" id="UP000323866">
    <property type="component" value="Unassembled WGS sequence"/>
</dbReference>
<dbReference type="EMBL" id="VKKZ01000010">
    <property type="protein sequence ID" value="KAA6437731.1"/>
    <property type="molecule type" value="Genomic_DNA"/>
</dbReference>
<keyword evidence="1" id="KW-0472">Membrane</keyword>
<feature type="transmembrane region" description="Helical" evidence="1">
    <location>
        <begin position="201"/>
        <end position="221"/>
    </location>
</feature>
<dbReference type="PANTHER" id="PTHR23028:SF53">
    <property type="entry name" value="ACYL_TRANSF_3 DOMAIN-CONTAINING PROTEIN"/>
    <property type="match status" value="1"/>
</dbReference>
<dbReference type="GO" id="GO:0000271">
    <property type="term" value="P:polysaccharide biosynthetic process"/>
    <property type="evidence" value="ECO:0007669"/>
    <property type="project" value="TreeGrafter"/>
</dbReference>
<feature type="transmembrane region" description="Helical" evidence="1">
    <location>
        <begin position="268"/>
        <end position="287"/>
    </location>
</feature>
<comment type="caution">
    <text evidence="3">The sequence shown here is derived from an EMBL/GenBank/DDBJ whole genome shotgun (WGS) entry which is preliminary data.</text>
</comment>
<evidence type="ECO:0000313" key="3">
    <source>
        <dbReference type="EMBL" id="KAA6437731.1"/>
    </source>
</evidence>
<feature type="transmembrane region" description="Helical" evidence="1">
    <location>
        <begin position="233"/>
        <end position="253"/>
    </location>
</feature>
<keyword evidence="3" id="KW-0808">Transferase</keyword>
<protein>
    <submittedName>
        <fullName evidence="3">Acyltransferase</fullName>
    </submittedName>
</protein>
<reference evidence="3 4" key="1">
    <citation type="submission" date="2019-07" db="EMBL/GenBank/DDBJ databases">
        <authorList>
            <person name="Qu J.-H."/>
        </authorList>
    </citation>
    <scope>NUCLEOTIDE SEQUENCE [LARGE SCALE GENOMIC DNA]</scope>
    <source>
        <strain evidence="3 4">MDT1-10-3</strain>
    </source>
</reference>
<keyword evidence="3" id="KW-0012">Acyltransferase</keyword>